<comment type="caution">
    <text evidence="2">The sequence shown here is derived from an EMBL/GenBank/DDBJ whole genome shotgun (WGS) entry which is preliminary data.</text>
</comment>
<dbReference type="PROSITE" id="PS51166">
    <property type="entry name" value="CBM20"/>
    <property type="match status" value="1"/>
</dbReference>
<gene>
    <name evidence="2" type="ORF">KI387_033809</name>
</gene>
<dbReference type="InterPro" id="IPR013783">
    <property type="entry name" value="Ig-like_fold"/>
</dbReference>
<dbReference type="Gene3D" id="2.60.40.10">
    <property type="entry name" value="Immunoglobulins"/>
    <property type="match status" value="1"/>
</dbReference>
<proteinExistence type="predicted"/>
<dbReference type="GO" id="GO:2001070">
    <property type="term" value="F:starch binding"/>
    <property type="evidence" value="ECO:0007669"/>
    <property type="project" value="InterPro"/>
</dbReference>
<evidence type="ECO:0000313" key="3">
    <source>
        <dbReference type="Proteomes" id="UP000824469"/>
    </source>
</evidence>
<dbReference type="EMBL" id="JAHRHJ020003813">
    <property type="protein sequence ID" value="KAH9289692.1"/>
    <property type="molecule type" value="Genomic_DNA"/>
</dbReference>
<protein>
    <recommendedName>
        <fullName evidence="1">CBM20 domain-containing protein</fullName>
    </recommendedName>
</protein>
<feature type="non-terminal residue" evidence="2">
    <location>
        <position position="1"/>
    </location>
</feature>
<evidence type="ECO:0000259" key="1">
    <source>
        <dbReference type="PROSITE" id="PS51166"/>
    </source>
</evidence>
<name>A0AA38F641_TAXCH</name>
<feature type="non-terminal residue" evidence="2">
    <location>
        <position position="75"/>
    </location>
</feature>
<dbReference type="AlphaFoldDB" id="A0AA38F641"/>
<organism evidence="2 3">
    <name type="scientific">Taxus chinensis</name>
    <name type="common">Chinese yew</name>
    <name type="synonym">Taxus wallichiana var. chinensis</name>
    <dbReference type="NCBI Taxonomy" id="29808"/>
    <lineage>
        <taxon>Eukaryota</taxon>
        <taxon>Viridiplantae</taxon>
        <taxon>Streptophyta</taxon>
        <taxon>Embryophyta</taxon>
        <taxon>Tracheophyta</taxon>
        <taxon>Spermatophyta</taxon>
        <taxon>Pinopsida</taxon>
        <taxon>Pinidae</taxon>
        <taxon>Conifers II</taxon>
        <taxon>Cupressales</taxon>
        <taxon>Taxaceae</taxon>
        <taxon>Taxus</taxon>
    </lineage>
</organism>
<feature type="domain" description="CBM20" evidence="1">
    <location>
        <begin position="1"/>
        <end position="75"/>
    </location>
</feature>
<evidence type="ECO:0000313" key="2">
    <source>
        <dbReference type="EMBL" id="KAH9289692.1"/>
    </source>
</evidence>
<dbReference type="Proteomes" id="UP000824469">
    <property type="component" value="Unassembled WGS sequence"/>
</dbReference>
<keyword evidence="3" id="KW-1185">Reference proteome</keyword>
<sequence>GADVVVTFVLVQHAEFGQVFKIIGNGTVLGDWSPANVDNMTWTPGDAWASSATLTKGVRYEYKAVVVNFSDASNA</sequence>
<dbReference type="SUPFAM" id="SSF49452">
    <property type="entry name" value="Starch-binding domain-like"/>
    <property type="match status" value="1"/>
</dbReference>
<dbReference type="Pfam" id="PF00686">
    <property type="entry name" value="CBM_20"/>
    <property type="match status" value="1"/>
</dbReference>
<reference evidence="2 3" key="1">
    <citation type="journal article" date="2021" name="Nat. Plants">
        <title>The Taxus genome provides insights into paclitaxel biosynthesis.</title>
        <authorList>
            <person name="Xiong X."/>
            <person name="Gou J."/>
            <person name="Liao Q."/>
            <person name="Li Y."/>
            <person name="Zhou Q."/>
            <person name="Bi G."/>
            <person name="Li C."/>
            <person name="Du R."/>
            <person name="Wang X."/>
            <person name="Sun T."/>
            <person name="Guo L."/>
            <person name="Liang H."/>
            <person name="Lu P."/>
            <person name="Wu Y."/>
            <person name="Zhang Z."/>
            <person name="Ro D.K."/>
            <person name="Shang Y."/>
            <person name="Huang S."/>
            <person name="Yan J."/>
        </authorList>
    </citation>
    <scope>NUCLEOTIDE SEQUENCE [LARGE SCALE GENOMIC DNA]</scope>
    <source>
        <strain evidence="2">Ta-2019</strain>
    </source>
</reference>
<accession>A0AA38F641</accession>
<dbReference type="InterPro" id="IPR002044">
    <property type="entry name" value="CBM20"/>
</dbReference>
<dbReference type="InterPro" id="IPR013784">
    <property type="entry name" value="Carb-bd-like_fold"/>
</dbReference>